<comment type="caution">
    <text evidence="3">The sequence shown here is derived from an EMBL/GenBank/DDBJ whole genome shotgun (WGS) entry which is preliminary data.</text>
</comment>
<dbReference type="PANTHER" id="PTHR23279:SF6">
    <property type="entry name" value="DEFECTIVE PROBOSCIS EXTENSION RESPONSE 7, ISOFORM F"/>
    <property type="match status" value="1"/>
</dbReference>
<evidence type="ECO:0000259" key="2">
    <source>
        <dbReference type="PROSITE" id="PS50835"/>
    </source>
</evidence>
<feature type="compositionally biased region" description="Low complexity" evidence="1">
    <location>
        <begin position="535"/>
        <end position="554"/>
    </location>
</feature>
<feature type="region of interest" description="Disordered" evidence="1">
    <location>
        <begin position="530"/>
        <end position="554"/>
    </location>
</feature>
<feature type="compositionally biased region" description="Low complexity" evidence="1">
    <location>
        <begin position="483"/>
        <end position="501"/>
    </location>
</feature>
<dbReference type="InterPro" id="IPR036179">
    <property type="entry name" value="Ig-like_dom_sf"/>
</dbReference>
<protein>
    <recommendedName>
        <fullName evidence="2">Ig-like domain-containing protein</fullName>
    </recommendedName>
</protein>
<dbReference type="InterPro" id="IPR003599">
    <property type="entry name" value="Ig_sub"/>
</dbReference>
<dbReference type="SMART" id="SM00409">
    <property type="entry name" value="IG"/>
    <property type="match status" value="2"/>
</dbReference>
<name>A0AAW0V346_SCYPA</name>
<dbReference type="InterPro" id="IPR007110">
    <property type="entry name" value="Ig-like_dom"/>
</dbReference>
<dbReference type="EMBL" id="JARAKH010000002">
    <property type="protein sequence ID" value="KAK8406774.1"/>
    <property type="molecule type" value="Genomic_DNA"/>
</dbReference>
<dbReference type="PROSITE" id="PS50835">
    <property type="entry name" value="IG_LIKE"/>
    <property type="match status" value="1"/>
</dbReference>
<dbReference type="PANTHER" id="PTHR23279">
    <property type="entry name" value="DEFECTIVE PROBOSCIS EXTENSION RESPONSE DPR -RELATED"/>
    <property type="match status" value="1"/>
</dbReference>
<organism evidence="3 4">
    <name type="scientific">Scylla paramamosain</name>
    <name type="common">Mud crab</name>
    <dbReference type="NCBI Taxonomy" id="85552"/>
    <lineage>
        <taxon>Eukaryota</taxon>
        <taxon>Metazoa</taxon>
        <taxon>Ecdysozoa</taxon>
        <taxon>Arthropoda</taxon>
        <taxon>Crustacea</taxon>
        <taxon>Multicrustacea</taxon>
        <taxon>Malacostraca</taxon>
        <taxon>Eumalacostraca</taxon>
        <taxon>Eucarida</taxon>
        <taxon>Decapoda</taxon>
        <taxon>Pleocyemata</taxon>
        <taxon>Brachyura</taxon>
        <taxon>Eubrachyura</taxon>
        <taxon>Portunoidea</taxon>
        <taxon>Portunidae</taxon>
        <taxon>Portuninae</taxon>
        <taxon>Scylla</taxon>
    </lineage>
</organism>
<dbReference type="SUPFAM" id="SSF48726">
    <property type="entry name" value="Immunoglobulin"/>
    <property type="match status" value="1"/>
</dbReference>
<proteinExistence type="predicted"/>
<keyword evidence="4" id="KW-1185">Reference proteome</keyword>
<dbReference type="GO" id="GO:0050808">
    <property type="term" value="P:synapse organization"/>
    <property type="evidence" value="ECO:0007669"/>
    <property type="project" value="TreeGrafter"/>
</dbReference>
<dbReference type="GO" id="GO:0032589">
    <property type="term" value="C:neuron projection membrane"/>
    <property type="evidence" value="ECO:0007669"/>
    <property type="project" value="TreeGrafter"/>
</dbReference>
<dbReference type="Gene3D" id="2.60.40.10">
    <property type="entry name" value="Immunoglobulins"/>
    <property type="match status" value="3"/>
</dbReference>
<dbReference type="InterPro" id="IPR037448">
    <property type="entry name" value="Zig-8"/>
</dbReference>
<evidence type="ECO:0000313" key="4">
    <source>
        <dbReference type="Proteomes" id="UP001487740"/>
    </source>
</evidence>
<feature type="region of interest" description="Disordered" evidence="1">
    <location>
        <begin position="481"/>
        <end position="501"/>
    </location>
</feature>
<evidence type="ECO:0000256" key="1">
    <source>
        <dbReference type="SAM" id="MobiDB-lite"/>
    </source>
</evidence>
<feature type="compositionally biased region" description="Polar residues" evidence="1">
    <location>
        <begin position="33"/>
        <end position="42"/>
    </location>
</feature>
<evidence type="ECO:0000313" key="3">
    <source>
        <dbReference type="EMBL" id="KAK8406774.1"/>
    </source>
</evidence>
<accession>A0AAW0V346</accession>
<dbReference type="CDD" id="cd00096">
    <property type="entry name" value="Ig"/>
    <property type="match status" value="1"/>
</dbReference>
<feature type="domain" description="Ig-like" evidence="2">
    <location>
        <begin position="320"/>
        <end position="459"/>
    </location>
</feature>
<reference evidence="3 4" key="1">
    <citation type="submission" date="2023-03" db="EMBL/GenBank/DDBJ databases">
        <title>High-quality genome of Scylla paramamosain provides insights in environmental adaptation.</title>
        <authorList>
            <person name="Zhang L."/>
        </authorList>
    </citation>
    <scope>NUCLEOTIDE SEQUENCE [LARGE SCALE GENOMIC DNA]</scope>
    <source>
        <strain evidence="3">LZ_2023a</strain>
        <tissue evidence="3">Muscle</tissue>
    </source>
</reference>
<dbReference type="InterPro" id="IPR013783">
    <property type="entry name" value="Ig-like_fold"/>
</dbReference>
<feature type="region of interest" description="Disordered" evidence="1">
    <location>
        <begin position="1"/>
        <end position="68"/>
    </location>
</feature>
<gene>
    <name evidence="3" type="ORF">O3P69_007372</name>
</gene>
<sequence length="587" mass="63918">MVNRTLPDQEAPNPRGEPFGEVTVKQPMDQRHYQNQQSLFSTPSRPPPPSPALRYAPRHTLDTGAPPGHPALCFVRRGRGLGRPAFSILKTLPHRLRPPNAAAPYLFPLPFLRPGFTLEQGIPHFNTKPYFLPPPARNVTALEGQSAYLHCRVAQLGDKKHLRGKWCWVVVASVPVGVGGGGDDGGREWNGRVFKQRMGRGWEGISLCAQETTQAAGVMVSWIRRRDLHVLTSGVHTFASDQRFLALHADRSENWTLQIRKAWESQRPLTCTWEADECSTEALSCPLLSPESPVPILETICKFSQVRDSGEYQCQVNTDPRISMLFTLTVLEAATLMDGSDQRYVRAGSNIKLTCSTSIASQPPATLPPSVSNLPVVHSFRSFRFPLIPLALPHLPFIPLAPPCPAGVRFAQGLLYWYRDAEILQHGGRINISTSLEDETVSRLLVRGASVSDSGNYTCWPTKFLPASVMVHVIPEENAAAKSHSTASNGGGSSSTSKSVTAAASSTAPNGLLLPLLPLLLMFLLSTTTANEGNAPTPTTTTTTTTTSSTTIPTITTPSLAATTTTTTTSTITSMRDQLIRREVPER</sequence>
<dbReference type="AlphaFoldDB" id="A0AAW0V346"/>
<dbReference type="Proteomes" id="UP001487740">
    <property type="component" value="Unassembled WGS sequence"/>
</dbReference>